<dbReference type="InterPro" id="IPR023214">
    <property type="entry name" value="HAD_sf"/>
</dbReference>
<dbReference type="Pfam" id="PF13419">
    <property type="entry name" value="HAD_2"/>
    <property type="match status" value="1"/>
</dbReference>
<dbReference type="AlphaFoldDB" id="A0A644Y2X8"/>
<dbReference type="Gene3D" id="3.40.50.1000">
    <property type="entry name" value="HAD superfamily/HAD-like"/>
    <property type="match status" value="1"/>
</dbReference>
<keyword evidence="1" id="KW-0378">Hydrolase</keyword>
<dbReference type="PANTHER" id="PTHR43611:SF3">
    <property type="entry name" value="FLAVIN MONONUCLEOTIDE HYDROLASE 1, CHLOROPLATIC"/>
    <property type="match status" value="1"/>
</dbReference>
<dbReference type="SUPFAM" id="SSF56784">
    <property type="entry name" value="HAD-like"/>
    <property type="match status" value="1"/>
</dbReference>
<evidence type="ECO:0000313" key="1">
    <source>
        <dbReference type="EMBL" id="MPM22902.1"/>
    </source>
</evidence>
<sequence>MEECFDAMFLSFEMGMAKPDIDIFEEMVKSGNMIPSKTLFIDDAPANVETASALGIETLLFVPGTDLVSIVNERLK</sequence>
<reference evidence="1" key="1">
    <citation type="submission" date="2019-08" db="EMBL/GenBank/DDBJ databases">
        <authorList>
            <person name="Kucharzyk K."/>
            <person name="Murdoch R.W."/>
            <person name="Higgins S."/>
            <person name="Loffler F."/>
        </authorList>
    </citation>
    <scope>NUCLEOTIDE SEQUENCE</scope>
</reference>
<dbReference type="GO" id="GO:0016787">
    <property type="term" value="F:hydrolase activity"/>
    <property type="evidence" value="ECO:0007669"/>
    <property type="project" value="UniProtKB-KW"/>
</dbReference>
<dbReference type="NCBIfam" id="TIGR01509">
    <property type="entry name" value="HAD-SF-IA-v3"/>
    <property type="match status" value="1"/>
</dbReference>
<gene>
    <name evidence="1" type="ORF">SDC9_69362</name>
</gene>
<proteinExistence type="predicted"/>
<dbReference type="InterPro" id="IPR041492">
    <property type="entry name" value="HAD_2"/>
</dbReference>
<name>A0A644Y2X8_9ZZZZ</name>
<organism evidence="1">
    <name type="scientific">bioreactor metagenome</name>
    <dbReference type="NCBI Taxonomy" id="1076179"/>
    <lineage>
        <taxon>unclassified sequences</taxon>
        <taxon>metagenomes</taxon>
        <taxon>ecological metagenomes</taxon>
    </lineage>
</organism>
<protein>
    <submittedName>
        <fullName evidence="1">D-ribitol-5-phosphate phosphatase</fullName>
        <ecNumber evidence="1">3.1.3.-</ecNumber>
    </submittedName>
</protein>
<dbReference type="InterPro" id="IPR006439">
    <property type="entry name" value="HAD-SF_hydro_IA"/>
</dbReference>
<comment type="caution">
    <text evidence="1">The sequence shown here is derived from an EMBL/GenBank/DDBJ whole genome shotgun (WGS) entry which is preliminary data.</text>
</comment>
<dbReference type="EMBL" id="VSSQ01003912">
    <property type="protein sequence ID" value="MPM22902.1"/>
    <property type="molecule type" value="Genomic_DNA"/>
</dbReference>
<dbReference type="PANTHER" id="PTHR43611">
    <property type="entry name" value="ALPHA-D-GLUCOSE 1-PHOSPHATE PHOSPHATASE"/>
    <property type="match status" value="1"/>
</dbReference>
<dbReference type="InterPro" id="IPR036412">
    <property type="entry name" value="HAD-like_sf"/>
</dbReference>
<accession>A0A644Y2X8</accession>
<dbReference type="EC" id="3.1.3.-" evidence="1"/>